<dbReference type="Gene3D" id="3.10.660.10">
    <property type="entry name" value="DPH Zinc finger"/>
    <property type="match status" value="1"/>
</dbReference>
<evidence type="ECO:0000313" key="8">
    <source>
        <dbReference type="Proteomes" id="UP000838756"/>
    </source>
</evidence>
<proteinExistence type="inferred from homology"/>
<dbReference type="SMART" id="SM00271">
    <property type="entry name" value="DnaJ"/>
    <property type="match status" value="1"/>
</dbReference>
<dbReference type="PANTHER" id="PTHR45255:SF1">
    <property type="entry name" value="DNAJ HOMOLOG SUBFAMILY C MEMBER 24"/>
    <property type="match status" value="1"/>
</dbReference>
<sequence>MALVDAQGMFHLVVKSQNSNEIKCQTPEFCFGTPKSHSLEKREMNAFIDYYKILQSERNASNEQLKRSYQRLVLLSHPDKAGDGQEMKFHLIQKAWSILKDPTSRRQYDAEFACYENDQLLLYNTISISEMRFDAAEDAYTYPCRCNGVYYLEAGELSSNKVIIGCNECSFSIQVNIAR</sequence>
<comment type="similarity">
    <text evidence="1">Belongs to the DPH4 family.</text>
</comment>
<evidence type="ECO:0000256" key="4">
    <source>
        <dbReference type="ARBA" id="ARBA00023004"/>
    </source>
</evidence>
<dbReference type="GO" id="GO:0008198">
    <property type="term" value="F:ferrous iron binding"/>
    <property type="evidence" value="ECO:0007669"/>
    <property type="project" value="TreeGrafter"/>
</dbReference>
<dbReference type="PROSITE" id="PS51074">
    <property type="entry name" value="DPH_MB"/>
    <property type="match status" value="1"/>
</dbReference>
<keyword evidence="2" id="KW-0479">Metal-binding</keyword>
<feature type="domain" description="DPH-type MB" evidence="6">
    <location>
        <begin position="122"/>
        <end position="178"/>
    </location>
</feature>
<dbReference type="CDD" id="cd06257">
    <property type="entry name" value="DnaJ"/>
    <property type="match status" value="1"/>
</dbReference>
<accession>A0A8S4S4V3</accession>
<dbReference type="AlphaFoldDB" id="A0A8S4S4V3"/>
<evidence type="ECO:0000259" key="5">
    <source>
        <dbReference type="PROSITE" id="PS50076"/>
    </source>
</evidence>
<dbReference type="GO" id="GO:0001671">
    <property type="term" value="F:ATPase activator activity"/>
    <property type="evidence" value="ECO:0007669"/>
    <property type="project" value="TreeGrafter"/>
</dbReference>
<dbReference type="InterPro" id="IPR018253">
    <property type="entry name" value="DnaJ_domain_CS"/>
</dbReference>
<dbReference type="PANTHER" id="PTHR45255">
    <property type="entry name" value="DNAJ HOMOLOG SUBFAMILY C MEMBER 24"/>
    <property type="match status" value="1"/>
</dbReference>
<dbReference type="Gene3D" id="1.10.287.110">
    <property type="entry name" value="DnaJ domain"/>
    <property type="match status" value="1"/>
</dbReference>
<evidence type="ECO:0000256" key="1">
    <source>
        <dbReference type="ARBA" id="ARBA00006169"/>
    </source>
</evidence>
<dbReference type="InterPro" id="IPR007872">
    <property type="entry name" value="DPH_MB_dom"/>
</dbReference>
<evidence type="ECO:0000259" key="6">
    <source>
        <dbReference type="PROSITE" id="PS51074"/>
    </source>
</evidence>
<organism evidence="7 8">
    <name type="scientific">Pararge aegeria aegeria</name>
    <dbReference type="NCBI Taxonomy" id="348720"/>
    <lineage>
        <taxon>Eukaryota</taxon>
        <taxon>Metazoa</taxon>
        <taxon>Ecdysozoa</taxon>
        <taxon>Arthropoda</taxon>
        <taxon>Hexapoda</taxon>
        <taxon>Insecta</taxon>
        <taxon>Pterygota</taxon>
        <taxon>Neoptera</taxon>
        <taxon>Endopterygota</taxon>
        <taxon>Lepidoptera</taxon>
        <taxon>Glossata</taxon>
        <taxon>Ditrysia</taxon>
        <taxon>Papilionoidea</taxon>
        <taxon>Nymphalidae</taxon>
        <taxon>Satyrinae</taxon>
        <taxon>Satyrini</taxon>
        <taxon>Parargina</taxon>
        <taxon>Pararge</taxon>
    </lineage>
</organism>
<keyword evidence="4" id="KW-0408">Iron</keyword>
<protein>
    <submittedName>
        <fullName evidence="7">Jg8445 protein</fullName>
    </submittedName>
</protein>
<dbReference type="InterPro" id="IPR001623">
    <property type="entry name" value="DnaJ_domain"/>
</dbReference>
<dbReference type="InterPro" id="IPR036869">
    <property type="entry name" value="J_dom_sf"/>
</dbReference>
<dbReference type="PROSITE" id="PS50076">
    <property type="entry name" value="DNAJ_2"/>
    <property type="match status" value="1"/>
</dbReference>
<reference evidence="7" key="1">
    <citation type="submission" date="2022-03" db="EMBL/GenBank/DDBJ databases">
        <authorList>
            <person name="Lindestad O."/>
        </authorList>
    </citation>
    <scope>NUCLEOTIDE SEQUENCE</scope>
</reference>
<dbReference type="SUPFAM" id="SSF144217">
    <property type="entry name" value="CSL zinc finger"/>
    <property type="match status" value="1"/>
</dbReference>
<dbReference type="Pfam" id="PF00226">
    <property type="entry name" value="DnaJ"/>
    <property type="match status" value="1"/>
</dbReference>
<comment type="caution">
    <text evidence="7">The sequence shown here is derived from an EMBL/GenBank/DDBJ whole genome shotgun (WGS) entry which is preliminary data.</text>
</comment>
<name>A0A8S4S4V3_9NEOP</name>
<dbReference type="SUPFAM" id="SSF46565">
    <property type="entry name" value="Chaperone J-domain"/>
    <property type="match status" value="1"/>
</dbReference>
<keyword evidence="8" id="KW-1185">Reference proteome</keyword>
<dbReference type="Proteomes" id="UP000838756">
    <property type="component" value="Unassembled WGS sequence"/>
</dbReference>
<evidence type="ECO:0000256" key="2">
    <source>
        <dbReference type="ARBA" id="ARBA00022723"/>
    </source>
</evidence>
<dbReference type="PROSITE" id="PS00636">
    <property type="entry name" value="DNAJ_1"/>
    <property type="match status" value="1"/>
</dbReference>
<dbReference type="InterPro" id="IPR036671">
    <property type="entry name" value="DPH_MB_sf"/>
</dbReference>
<evidence type="ECO:0000313" key="7">
    <source>
        <dbReference type="EMBL" id="CAH2244975.1"/>
    </source>
</evidence>
<dbReference type="OrthoDB" id="66964at2759"/>
<evidence type="ECO:0000256" key="3">
    <source>
        <dbReference type="ARBA" id="ARBA00022833"/>
    </source>
</evidence>
<dbReference type="EMBL" id="CAKXAJ010025881">
    <property type="protein sequence ID" value="CAH2244975.1"/>
    <property type="molecule type" value="Genomic_DNA"/>
</dbReference>
<keyword evidence="3" id="KW-0862">Zinc</keyword>
<dbReference type="Pfam" id="PF05207">
    <property type="entry name" value="Zn_ribbon_CSL"/>
    <property type="match status" value="1"/>
</dbReference>
<feature type="domain" description="J" evidence="5">
    <location>
        <begin position="49"/>
        <end position="112"/>
    </location>
</feature>
<gene>
    <name evidence="7" type="primary">jg8445</name>
    <name evidence="7" type="ORF">PAEG_LOCUS20871</name>
</gene>